<accession>A0AAE1K936</accession>
<reference evidence="9" key="1">
    <citation type="submission" date="2023-10" db="EMBL/GenBank/DDBJ databases">
        <title>Genome assemblies of two species of porcelain crab, Petrolisthes cinctipes and Petrolisthes manimaculis (Anomura: Porcellanidae).</title>
        <authorList>
            <person name="Angst P."/>
        </authorList>
    </citation>
    <scope>NUCLEOTIDE SEQUENCE</scope>
    <source>
        <strain evidence="9">PB745_01</strain>
        <tissue evidence="9">Gill</tissue>
    </source>
</reference>
<dbReference type="Gene3D" id="3.40.50.2000">
    <property type="entry name" value="Glycogen Phosphorylase B"/>
    <property type="match status" value="1"/>
</dbReference>
<keyword evidence="4" id="KW-0812">Transmembrane</keyword>
<feature type="compositionally biased region" description="Polar residues" evidence="8">
    <location>
        <begin position="119"/>
        <end position="132"/>
    </location>
</feature>
<evidence type="ECO:0000256" key="7">
    <source>
        <dbReference type="ARBA" id="ARBA00023136"/>
    </source>
</evidence>
<sequence length="249" mass="27599">MYVILAIILAVVSLILLARTLHILYRIHHGLARTLHILYRIHHGTTGPLVVPGHTVKTLMVLGSGGHTGELLQLMKALDLSIYTPRIYLTAASDTLSISRLRLSEQGVETQTKRENSHSSDTNNQTQTSAGQYSIEVVPRAREVGQGWTSTCFTTLWSLIFSAISVTRHRPNLILTNGPGTCVPVCLVALGLRILGICRNRVVFVESLCRVKTLSLSGRILYHLADDIIVQWPGLSKTYPRCRYLGRLI</sequence>
<keyword evidence="7" id="KW-0472">Membrane</keyword>
<organism evidence="9 10">
    <name type="scientific">Petrolisthes cinctipes</name>
    <name type="common">Flat porcelain crab</name>
    <dbReference type="NCBI Taxonomy" id="88211"/>
    <lineage>
        <taxon>Eukaryota</taxon>
        <taxon>Metazoa</taxon>
        <taxon>Ecdysozoa</taxon>
        <taxon>Arthropoda</taxon>
        <taxon>Crustacea</taxon>
        <taxon>Multicrustacea</taxon>
        <taxon>Malacostraca</taxon>
        <taxon>Eumalacostraca</taxon>
        <taxon>Eucarida</taxon>
        <taxon>Decapoda</taxon>
        <taxon>Pleocyemata</taxon>
        <taxon>Anomura</taxon>
        <taxon>Galatheoidea</taxon>
        <taxon>Porcellanidae</taxon>
        <taxon>Petrolisthes</taxon>
    </lineage>
</organism>
<evidence type="ECO:0000313" key="10">
    <source>
        <dbReference type="Proteomes" id="UP001286313"/>
    </source>
</evidence>
<dbReference type="EMBL" id="JAWQEG010002918">
    <property type="protein sequence ID" value="KAK3868956.1"/>
    <property type="molecule type" value="Genomic_DNA"/>
</dbReference>
<dbReference type="Proteomes" id="UP001286313">
    <property type="component" value="Unassembled WGS sequence"/>
</dbReference>
<evidence type="ECO:0000256" key="2">
    <source>
        <dbReference type="ARBA" id="ARBA00009731"/>
    </source>
</evidence>
<comment type="caution">
    <text evidence="9">The sequence shown here is derived from an EMBL/GenBank/DDBJ whole genome shotgun (WGS) entry which is preliminary data.</text>
</comment>
<dbReference type="InterPro" id="IPR013969">
    <property type="entry name" value="Oligosacch_biosynth_Alg14"/>
</dbReference>
<dbReference type="PANTHER" id="PTHR12154:SF4">
    <property type="entry name" value="UDP-N-ACETYLGLUCOSAMINE TRANSFERASE SUBUNIT ALG14 HOMOLOG"/>
    <property type="match status" value="1"/>
</dbReference>
<gene>
    <name evidence="9" type="ORF">Pcinc_025705</name>
</gene>
<keyword evidence="5" id="KW-0256">Endoplasmic reticulum</keyword>
<comment type="subcellular location">
    <subcellularLocation>
        <location evidence="1">Endoplasmic reticulum membrane</location>
        <topology evidence="1">Single-pass membrane protein</topology>
    </subcellularLocation>
</comment>
<dbReference type="PANTHER" id="PTHR12154">
    <property type="entry name" value="GLYCOSYL TRANSFERASE-RELATED"/>
    <property type="match status" value="1"/>
</dbReference>
<protein>
    <recommendedName>
        <fullName evidence="3">UDP-N-acetylglucosamine transferase subunit ALG14</fullName>
    </recommendedName>
</protein>
<dbReference type="GO" id="GO:0043541">
    <property type="term" value="C:UDP-N-acetylglucosamine transferase complex"/>
    <property type="evidence" value="ECO:0007669"/>
    <property type="project" value="TreeGrafter"/>
</dbReference>
<dbReference type="Pfam" id="PF08660">
    <property type="entry name" value="Alg14"/>
    <property type="match status" value="1"/>
</dbReference>
<evidence type="ECO:0000256" key="3">
    <source>
        <dbReference type="ARBA" id="ARBA00017467"/>
    </source>
</evidence>
<name>A0AAE1K936_PETCI</name>
<dbReference type="GO" id="GO:0006488">
    <property type="term" value="P:dolichol-linked oligosaccharide biosynthetic process"/>
    <property type="evidence" value="ECO:0007669"/>
    <property type="project" value="InterPro"/>
</dbReference>
<dbReference type="GO" id="GO:0004577">
    <property type="term" value="F:N-acetylglucosaminyldiphosphodolichol N-acetylglucosaminyltransferase activity"/>
    <property type="evidence" value="ECO:0007669"/>
    <property type="project" value="TreeGrafter"/>
</dbReference>
<comment type="similarity">
    <text evidence="2">Belongs to the ALG14 family.</text>
</comment>
<keyword evidence="10" id="KW-1185">Reference proteome</keyword>
<proteinExistence type="inferred from homology"/>
<evidence type="ECO:0000256" key="1">
    <source>
        <dbReference type="ARBA" id="ARBA00004389"/>
    </source>
</evidence>
<evidence type="ECO:0000256" key="6">
    <source>
        <dbReference type="ARBA" id="ARBA00022989"/>
    </source>
</evidence>
<evidence type="ECO:0000256" key="8">
    <source>
        <dbReference type="SAM" id="MobiDB-lite"/>
    </source>
</evidence>
<keyword evidence="6" id="KW-1133">Transmembrane helix</keyword>
<evidence type="ECO:0000313" key="9">
    <source>
        <dbReference type="EMBL" id="KAK3868956.1"/>
    </source>
</evidence>
<evidence type="ECO:0000256" key="5">
    <source>
        <dbReference type="ARBA" id="ARBA00022824"/>
    </source>
</evidence>
<feature type="region of interest" description="Disordered" evidence="8">
    <location>
        <begin position="109"/>
        <end position="132"/>
    </location>
</feature>
<evidence type="ECO:0000256" key="4">
    <source>
        <dbReference type="ARBA" id="ARBA00022692"/>
    </source>
</evidence>
<dbReference type="AlphaFoldDB" id="A0AAE1K936"/>